<dbReference type="PROSITE" id="PS01129">
    <property type="entry name" value="PSI_RLU"/>
    <property type="match status" value="1"/>
</dbReference>
<dbReference type="AlphaFoldDB" id="H7ELQ3"/>
<accession>H7ELQ3</accession>
<reference evidence="2 3" key="1">
    <citation type="submission" date="2011-09" db="EMBL/GenBank/DDBJ databases">
        <title>The draft genome of Treponema saccharophilum DSM 2985.</title>
        <authorList>
            <consortium name="US DOE Joint Genome Institute (JGI-PGF)"/>
            <person name="Lucas S."/>
            <person name="Copeland A."/>
            <person name="Lapidus A."/>
            <person name="Glavina del Rio T."/>
            <person name="Dalin E."/>
            <person name="Tice H."/>
            <person name="Bruce D."/>
            <person name="Goodwin L."/>
            <person name="Pitluck S."/>
            <person name="Peters L."/>
            <person name="Kyrpides N."/>
            <person name="Mavromatis K."/>
            <person name="Ivanova N."/>
            <person name="Markowitz V."/>
            <person name="Cheng J.-F."/>
            <person name="Hugenholtz P."/>
            <person name="Woyke T."/>
            <person name="Wu D."/>
            <person name="Gronow S."/>
            <person name="Wellnitz S."/>
            <person name="Brambilla E."/>
            <person name="Klenk H.-P."/>
            <person name="Eisen J.A."/>
        </authorList>
    </citation>
    <scope>NUCLEOTIDE SEQUENCE [LARGE SCALE GENOMIC DNA]</scope>
    <source>
        <strain evidence="2 3">DSM 2985</strain>
    </source>
</reference>
<dbReference type="GO" id="GO:0140098">
    <property type="term" value="F:catalytic activity, acting on RNA"/>
    <property type="evidence" value="ECO:0007669"/>
    <property type="project" value="UniProtKB-ARBA"/>
</dbReference>
<dbReference type="PANTHER" id="PTHR21600:SF89">
    <property type="entry name" value="RIBOSOMAL LARGE SUBUNIT PSEUDOURIDINE SYNTHASE A"/>
    <property type="match status" value="1"/>
</dbReference>
<dbReference type="CDD" id="cd02869">
    <property type="entry name" value="PseudoU_synth_RluA_like"/>
    <property type="match status" value="1"/>
</dbReference>
<gene>
    <name evidence="2" type="ORF">TresaDRAFT_1203</name>
</gene>
<dbReference type="InterPro" id="IPR006145">
    <property type="entry name" value="PsdUridine_synth_RsuA/RluA"/>
</dbReference>
<feature type="domain" description="Pseudouridine synthase RsuA/RluA-like" evidence="1">
    <location>
        <begin position="270"/>
        <end position="425"/>
    </location>
</feature>
<dbReference type="GO" id="GO:0009982">
    <property type="term" value="F:pseudouridine synthase activity"/>
    <property type="evidence" value="ECO:0007669"/>
    <property type="project" value="InterPro"/>
</dbReference>
<dbReference type="Proteomes" id="UP000003571">
    <property type="component" value="Unassembled WGS sequence"/>
</dbReference>
<protein>
    <submittedName>
        <fullName evidence="2">Pseudouridine synthase</fullName>
    </submittedName>
</protein>
<organism evidence="2 3">
    <name type="scientific">Treponema saccharophilum DSM 2985</name>
    <dbReference type="NCBI Taxonomy" id="907348"/>
    <lineage>
        <taxon>Bacteria</taxon>
        <taxon>Pseudomonadati</taxon>
        <taxon>Spirochaetota</taxon>
        <taxon>Spirochaetia</taxon>
        <taxon>Spirochaetales</taxon>
        <taxon>Treponemataceae</taxon>
        <taxon>Treponema</taxon>
    </lineage>
</organism>
<keyword evidence="3" id="KW-1185">Reference proteome</keyword>
<dbReference type="PANTHER" id="PTHR21600">
    <property type="entry name" value="MITOCHONDRIAL RNA PSEUDOURIDINE SYNTHASE"/>
    <property type="match status" value="1"/>
</dbReference>
<dbReference type="GO" id="GO:0000455">
    <property type="term" value="P:enzyme-directed rRNA pseudouridine synthesis"/>
    <property type="evidence" value="ECO:0007669"/>
    <property type="project" value="TreeGrafter"/>
</dbReference>
<dbReference type="EMBL" id="AGRW01000049">
    <property type="protein sequence ID" value="EIC01594.1"/>
    <property type="molecule type" value="Genomic_DNA"/>
</dbReference>
<dbReference type="STRING" id="907348.TresaDRAFT_1203"/>
<dbReference type="Gene3D" id="3.30.2350.10">
    <property type="entry name" value="Pseudouridine synthase"/>
    <property type="match status" value="1"/>
</dbReference>
<dbReference type="PATRIC" id="fig|907348.3.peg.1846"/>
<name>H7ELQ3_9SPIR</name>
<dbReference type="InterPro" id="IPR006224">
    <property type="entry name" value="PsdUridine_synth_RluA-like_CS"/>
</dbReference>
<dbReference type="InterPro" id="IPR050188">
    <property type="entry name" value="RluA_PseudoU_synthase"/>
</dbReference>
<dbReference type="eggNOG" id="COG0564">
    <property type="taxonomic scope" value="Bacteria"/>
</dbReference>
<proteinExistence type="predicted"/>
<sequence length="478" mass="52773">MAAAEIRRVRKSVNFRYDGRNGNEKTKGENMFPPFPEKRAAQACEEIARKIDSGEIGVIRVTKESEERKDAGMMIGALVCRDEDGNETVIASNSGTARRLDLRGTEILSLPSQYAEPVASAEEIARALSGNDAEIHRLTEEIGSEKNAEKRRGLESKRKILCAQSLANVHALYSFCCADGKTRTLRDICESHNAAMMMPEGKLPPTGTGDCCAPKLLHHAFKNNLLPVSMCEFFVGNGGTKKCEPCDERCGILLPAMLGLKILFRDDDICAIDKPSGLLSVPGRTEKDSAETRFRRLFPGSPAQPAVHRLDMETSGILILALNRESQRAMQRQFENGDVRKEYVALLDGVLAKNGIPAHGTVETFFRLDVENRPHQIWDAENGKKAVTEWQVLGVERYESPGGTARNATRVLFMPHTGRTHQLRTASADAHGFGIPIIGDSLYGTKADGERLMLHARRIEFTHPRTGVRMTIECGEAF</sequence>
<comment type="caution">
    <text evidence="2">The sequence shown here is derived from an EMBL/GenBank/DDBJ whole genome shotgun (WGS) entry which is preliminary data.</text>
</comment>
<dbReference type="InterPro" id="IPR020103">
    <property type="entry name" value="PsdUridine_synth_cat_dom_sf"/>
</dbReference>
<evidence type="ECO:0000313" key="3">
    <source>
        <dbReference type="Proteomes" id="UP000003571"/>
    </source>
</evidence>
<evidence type="ECO:0000313" key="2">
    <source>
        <dbReference type="EMBL" id="EIC01594.1"/>
    </source>
</evidence>
<evidence type="ECO:0000259" key="1">
    <source>
        <dbReference type="Pfam" id="PF00849"/>
    </source>
</evidence>
<dbReference type="Pfam" id="PF00849">
    <property type="entry name" value="PseudoU_synth_2"/>
    <property type="match status" value="1"/>
</dbReference>
<dbReference type="GO" id="GO:0003723">
    <property type="term" value="F:RNA binding"/>
    <property type="evidence" value="ECO:0007669"/>
    <property type="project" value="InterPro"/>
</dbReference>
<dbReference type="SUPFAM" id="SSF55120">
    <property type="entry name" value="Pseudouridine synthase"/>
    <property type="match status" value="1"/>
</dbReference>